<dbReference type="Pfam" id="PF00703">
    <property type="entry name" value="Glyco_hydro_2"/>
    <property type="match status" value="1"/>
</dbReference>
<evidence type="ECO:0000259" key="7">
    <source>
        <dbReference type="Pfam" id="PF16355"/>
    </source>
</evidence>
<comment type="caution">
    <text evidence="9">The sequence shown here is derived from an EMBL/GenBank/DDBJ whole genome shotgun (WGS) entry which is preliminary data.</text>
</comment>
<keyword evidence="2" id="KW-0378">Hydrolase</keyword>
<dbReference type="GO" id="GO:0004553">
    <property type="term" value="F:hydrolase activity, hydrolyzing O-glycosyl compounds"/>
    <property type="evidence" value="ECO:0007669"/>
    <property type="project" value="InterPro"/>
</dbReference>
<reference evidence="9" key="1">
    <citation type="journal article" date="2021" name="PeerJ">
        <title>Extensive microbial diversity within the chicken gut microbiome revealed by metagenomics and culture.</title>
        <authorList>
            <person name="Gilroy R."/>
            <person name="Ravi A."/>
            <person name="Getino M."/>
            <person name="Pursley I."/>
            <person name="Horton D.L."/>
            <person name="Alikhan N.F."/>
            <person name="Baker D."/>
            <person name="Gharbi K."/>
            <person name="Hall N."/>
            <person name="Watson M."/>
            <person name="Adriaenssens E.M."/>
            <person name="Foster-Nyarko E."/>
            <person name="Jarju S."/>
            <person name="Secka A."/>
            <person name="Antonio M."/>
            <person name="Oren A."/>
            <person name="Chaudhuri R.R."/>
            <person name="La Ragione R."/>
            <person name="Hildebrand F."/>
            <person name="Pallen M.J."/>
        </authorList>
    </citation>
    <scope>NUCLEOTIDE SEQUENCE</scope>
    <source>
        <strain evidence="9">578</strain>
    </source>
</reference>
<evidence type="ECO:0000259" key="4">
    <source>
        <dbReference type="Pfam" id="PF00703"/>
    </source>
</evidence>
<dbReference type="InterPro" id="IPR006102">
    <property type="entry name" value="Ig-like_GH2"/>
</dbReference>
<dbReference type="InterPro" id="IPR051913">
    <property type="entry name" value="GH2_Domain-Containing"/>
</dbReference>
<dbReference type="SUPFAM" id="SSF49785">
    <property type="entry name" value="Galactose-binding domain-like"/>
    <property type="match status" value="1"/>
</dbReference>
<dbReference type="Pfam" id="PF16355">
    <property type="entry name" value="DUF4982"/>
    <property type="match status" value="1"/>
</dbReference>
<keyword evidence="3" id="KW-0326">Glycosidase</keyword>
<dbReference type="AlphaFoldDB" id="A0A921FV48"/>
<gene>
    <name evidence="9" type="ORF">K8U78_01915</name>
</gene>
<dbReference type="InterPro" id="IPR040605">
    <property type="entry name" value="Glyco_hydro2_dom5"/>
</dbReference>
<feature type="domain" description="Glycoside hydrolase family 2" evidence="8">
    <location>
        <begin position="694"/>
        <end position="791"/>
    </location>
</feature>
<dbReference type="InterPro" id="IPR036156">
    <property type="entry name" value="Beta-gal/glucu_dom_sf"/>
</dbReference>
<dbReference type="PANTHER" id="PTHR42732:SF1">
    <property type="entry name" value="BETA-MANNOSIDASE"/>
    <property type="match status" value="1"/>
</dbReference>
<dbReference type="InterPro" id="IPR006103">
    <property type="entry name" value="Glyco_hydro_2_cat"/>
</dbReference>
<dbReference type="EMBL" id="DYWK01000003">
    <property type="protein sequence ID" value="HJF17912.1"/>
    <property type="molecule type" value="Genomic_DNA"/>
</dbReference>
<dbReference type="Gene3D" id="3.20.20.80">
    <property type="entry name" value="Glycosidases"/>
    <property type="match status" value="1"/>
</dbReference>
<evidence type="ECO:0000313" key="9">
    <source>
        <dbReference type="EMBL" id="HJF17912.1"/>
    </source>
</evidence>
<evidence type="ECO:0000259" key="6">
    <source>
        <dbReference type="Pfam" id="PF02837"/>
    </source>
</evidence>
<comment type="similarity">
    <text evidence="1">Belongs to the glycosyl hydrolase 2 family.</text>
</comment>
<evidence type="ECO:0000256" key="1">
    <source>
        <dbReference type="ARBA" id="ARBA00007401"/>
    </source>
</evidence>
<dbReference type="SUPFAM" id="SSF49303">
    <property type="entry name" value="beta-Galactosidase/glucuronidase domain"/>
    <property type="match status" value="1"/>
</dbReference>
<dbReference type="InterPro" id="IPR023232">
    <property type="entry name" value="Glyco_hydro_2_AS"/>
</dbReference>
<name>A0A921FV48_9BIFI</name>
<dbReference type="InterPro" id="IPR013783">
    <property type="entry name" value="Ig-like_fold"/>
</dbReference>
<sequence>MRQSVQLWDRWQVNDTGNLESSSDWQDVTLPHDDAISQPLEPAMEWGVDQAFRNARRLLWYRRLITIQQLQAHTRYFLTSDGMYENARVFVNGHEAGGHAYGYSPFEIDITHYLQPGDNELLISLDTREVPTDRWYSGAGIYRAVALELRPENYVDRRDLVVTSQVDVSRKTARVTCRVDSDEQSRQREYARGLYHVSLRDADSRVVAYATGNLVEGIDCELSEVRLWSAETPYLYTLSVESEGPEENRDSISQRIGLRTVEFTGEQGMLVNGEKTIFRGVCVHQDGGAVGSATTAELWRKRLSILKTMGYNGLRLAHHMHPSWMLDLADEMGFYVYSEPFDKWQSGHEKRFFDAGWKEDLDAMLRRDRNRPSVVMWGVGNEVENQAHQSMLAILRMLVSEAHRLDLTRPVGCALSPHFLTERAEGGPHEGVIQATDENGAPEEITDPAQRVAQIAQVAALSDIVVLNYAEQWYDAIHQAVPNKPIFGSEVYQYFQGHELQMQDYREDNPNLVPLRKPYVIGGAVWAGFDYLGESMGWPSQGWSGALIRTNNSVKAGYWLLRSYWTGKPFVRFMVADYTQPDENVKEHWDIPPFVHHWEFPHIHKAVIPYAIATNCDEVRIWVNDREIYVPAVSHFANRLITGYLPYQPGKLTVIGFTNGTEVARDVLYTPGKAQRLQFITSDEKEMPISTSRVDKERLNPTQNRLQVVTVRAVDSEGNPVFHCSERVTFSVEGDAQIIAVDNGNLMNTEGFQGNQVHLWQGKASCIIRIPSRLSQARVCAHAEGLESAVLTIWENK</sequence>
<dbReference type="Proteomes" id="UP000715651">
    <property type="component" value="Unassembled WGS sequence"/>
</dbReference>
<organism evidence="9 10">
    <name type="scientific">Aeriscardovia aeriphila</name>
    <dbReference type="NCBI Taxonomy" id="218139"/>
    <lineage>
        <taxon>Bacteria</taxon>
        <taxon>Bacillati</taxon>
        <taxon>Actinomycetota</taxon>
        <taxon>Actinomycetes</taxon>
        <taxon>Bifidobacteriales</taxon>
        <taxon>Bifidobacteriaceae</taxon>
        <taxon>Aeriscardovia</taxon>
    </lineage>
</organism>
<reference evidence="9" key="2">
    <citation type="submission" date="2021-09" db="EMBL/GenBank/DDBJ databases">
        <authorList>
            <person name="Gilroy R."/>
        </authorList>
    </citation>
    <scope>NUCLEOTIDE SEQUENCE</scope>
    <source>
        <strain evidence="9">578</strain>
    </source>
</reference>
<dbReference type="Pfam" id="PF18565">
    <property type="entry name" value="Glyco_hydro2_C5"/>
    <property type="match status" value="1"/>
</dbReference>
<feature type="domain" description="DUF4982" evidence="7">
    <location>
        <begin position="607"/>
        <end position="664"/>
    </location>
</feature>
<dbReference type="InterPro" id="IPR006104">
    <property type="entry name" value="Glyco_hydro_2_N"/>
</dbReference>
<dbReference type="GO" id="GO:0005975">
    <property type="term" value="P:carbohydrate metabolic process"/>
    <property type="evidence" value="ECO:0007669"/>
    <property type="project" value="InterPro"/>
</dbReference>
<feature type="domain" description="Glycosyl hydrolases family 2 sugar binding" evidence="6">
    <location>
        <begin position="52"/>
        <end position="149"/>
    </location>
</feature>
<feature type="domain" description="Glycoside hydrolase family 2 immunoglobulin-like beta-sandwich" evidence="4">
    <location>
        <begin position="158"/>
        <end position="259"/>
    </location>
</feature>
<dbReference type="Gene3D" id="2.60.120.260">
    <property type="entry name" value="Galactose-binding domain-like"/>
    <property type="match status" value="1"/>
</dbReference>
<proteinExistence type="inferred from homology"/>
<dbReference type="SUPFAM" id="SSF51445">
    <property type="entry name" value="(Trans)glycosidases"/>
    <property type="match status" value="1"/>
</dbReference>
<dbReference type="Pfam" id="PF02836">
    <property type="entry name" value="Glyco_hydro_2_C"/>
    <property type="match status" value="1"/>
</dbReference>
<dbReference type="PROSITE" id="PS00608">
    <property type="entry name" value="GLYCOSYL_HYDROL_F2_2"/>
    <property type="match status" value="1"/>
</dbReference>
<dbReference type="InterPro" id="IPR008979">
    <property type="entry name" value="Galactose-bd-like_sf"/>
</dbReference>
<dbReference type="Pfam" id="PF02837">
    <property type="entry name" value="Glyco_hydro_2_N"/>
    <property type="match status" value="1"/>
</dbReference>
<dbReference type="PRINTS" id="PR00132">
    <property type="entry name" value="GLHYDRLASE2"/>
</dbReference>
<feature type="domain" description="Glycoside hydrolase family 2 catalytic" evidence="5">
    <location>
        <begin position="267"/>
        <end position="413"/>
    </location>
</feature>
<evidence type="ECO:0000259" key="5">
    <source>
        <dbReference type="Pfam" id="PF02836"/>
    </source>
</evidence>
<evidence type="ECO:0000259" key="8">
    <source>
        <dbReference type="Pfam" id="PF18565"/>
    </source>
</evidence>
<evidence type="ECO:0000256" key="3">
    <source>
        <dbReference type="ARBA" id="ARBA00023295"/>
    </source>
</evidence>
<dbReference type="PANTHER" id="PTHR42732">
    <property type="entry name" value="BETA-GALACTOSIDASE"/>
    <property type="match status" value="1"/>
</dbReference>
<protein>
    <submittedName>
        <fullName evidence="9">DUF4982 domain-containing protein</fullName>
    </submittedName>
</protein>
<dbReference type="InterPro" id="IPR032311">
    <property type="entry name" value="DUF4982"/>
</dbReference>
<dbReference type="InterPro" id="IPR017853">
    <property type="entry name" value="GH"/>
</dbReference>
<dbReference type="Gene3D" id="2.60.40.10">
    <property type="entry name" value="Immunoglobulins"/>
    <property type="match status" value="3"/>
</dbReference>
<dbReference type="InterPro" id="IPR006101">
    <property type="entry name" value="Glyco_hydro_2"/>
</dbReference>
<evidence type="ECO:0000256" key="2">
    <source>
        <dbReference type="ARBA" id="ARBA00022801"/>
    </source>
</evidence>
<accession>A0A921FV48</accession>
<evidence type="ECO:0000313" key="10">
    <source>
        <dbReference type="Proteomes" id="UP000715651"/>
    </source>
</evidence>